<evidence type="ECO:0000313" key="8">
    <source>
        <dbReference type="Proteomes" id="UP000260664"/>
    </source>
</evidence>
<evidence type="ECO:0000259" key="1">
    <source>
        <dbReference type="Pfam" id="PF02518"/>
    </source>
</evidence>
<dbReference type="Proteomes" id="UP000261055">
    <property type="component" value="Unassembled WGS sequence"/>
</dbReference>
<dbReference type="InterPro" id="IPR025474">
    <property type="entry name" value="DUF4325"/>
</dbReference>
<feature type="domain" description="DUF4325" evidence="2">
    <location>
        <begin position="285"/>
        <end position="339"/>
    </location>
</feature>
<evidence type="ECO:0000259" key="2">
    <source>
        <dbReference type="Pfam" id="PF14213"/>
    </source>
</evidence>
<evidence type="ECO:0000313" key="3">
    <source>
        <dbReference type="EMBL" id="RGI84121.1"/>
    </source>
</evidence>
<dbReference type="Proteomes" id="UP000285666">
    <property type="component" value="Unassembled WGS sequence"/>
</dbReference>
<proteinExistence type="predicted"/>
<dbReference type="EMBL" id="QRHN01000002">
    <property type="protein sequence ID" value="RHF80425.1"/>
    <property type="molecule type" value="Genomic_DNA"/>
</dbReference>
<dbReference type="SUPFAM" id="SSF55874">
    <property type="entry name" value="ATPase domain of HSP90 chaperone/DNA topoisomerase II/histidine kinase"/>
    <property type="match status" value="1"/>
</dbReference>
<dbReference type="EMBL" id="QRWH01000001">
    <property type="protein sequence ID" value="RGT12037.1"/>
    <property type="molecule type" value="Genomic_DNA"/>
</dbReference>
<keyword evidence="9" id="KW-1185">Reference proteome</keyword>
<reference evidence="8 9" key="1">
    <citation type="submission" date="2018-08" db="EMBL/GenBank/DDBJ databases">
        <title>A genome reference for cultivated species of the human gut microbiota.</title>
        <authorList>
            <person name="Zou Y."/>
            <person name="Xue W."/>
            <person name="Luo G."/>
        </authorList>
    </citation>
    <scope>NUCLEOTIDE SEQUENCE [LARGE SCALE GENOMIC DNA]</scope>
    <source>
        <strain evidence="5 10">AF19-4AC</strain>
        <strain evidence="7 12">AM23-7AC</strain>
        <strain evidence="6 11">AM40-15AC</strain>
        <strain evidence="4 9">OM02-12</strain>
        <strain evidence="3 8">TM09-19AC</strain>
    </source>
</reference>
<evidence type="ECO:0000313" key="9">
    <source>
        <dbReference type="Proteomes" id="UP000261055"/>
    </source>
</evidence>
<evidence type="ECO:0000313" key="5">
    <source>
        <dbReference type="EMBL" id="RGT12037.1"/>
    </source>
</evidence>
<accession>A0A3E4F5C6</accession>
<evidence type="ECO:0000313" key="6">
    <source>
        <dbReference type="EMBL" id="RHB37425.1"/>
    </source>
</evidence>
<dbReference type="InterPro" id="IPR036890">
    <property type="entry name" value="HATPase_C_sf"/>
</dbReference>
<evidence type="ECO:0000313" key="7">
    <source>
        <dbReference type="EMBL" id="RHF80425.1"/>
    </source>
</evidence>
<organism evidence="3 8">
    <name type="scientific">Dorea formicigenerans</name>
    <dbReference type="NCBI Taxonomy" id="39486"/>
    <lineage>
        <taxon>Bacteria</taxon>
        <taxon>Bacillati</taxon>
        <taxon>Bacillota</taxon>
        <taxon>Clostridia</taxon>
        <taxon>Lachnospirales</taxon>
        <taxon>Lachnospiraceae</taxon>
        <taxon>Dorea</taxon>
    </lineage>
</organism>
<dbReference type="EMBL" id="QSVQ01000003">
    <property type="protein sequence ID" value="RGO53360.1"/>
    <property type="molecule type" value="Genomic_DNA"/>
</dbReference>
<dbReference type="RefSeq" id="WP_117495074.1">
    <property type="nucleotide sequence ID" value="NZ_AP031430.1"/>
</dbReference>
<evidence type="ECO:0000313" key="11">
    <source>
        <dbReference type="Proteomes" id="UP000284883"/>
    </source>
</evidence>
<feature type="domain" description="Histidine kinase/HSP90-like ATPase" evidence="1">
    <location>
        <begin position="108"/>
        <end position="198"/>
    </location>
</feature>
<dbReference type="AlphaFoldDB" id="A0A3E4F5C6"/>
<gene>
    <name evidence="7" type="ORF">DW658_03240</name>
    <name evidence="6" type="ORF">DW885_11695</name>
    <name evidence="5" type="ORF">DWX53_00305</name>
    <name evidence="4" type="ORF">DXB12_03980</name>
    <name evidence="3" type="ORF">DXD84_08025</name>
</gene>
<name>A0A3E4F5C6_9FIRM</name>
<comment type="caution">
    <text evidence="3">The sequence shown here is derived from an EMBL/GenBank/DDBJ whole genome shotgun (WGS) entry which is preliminary data.</text>
</comment>
<evidence type="ECO:0000313" key="12">
    <source>
        <dbReference type="Proteomes" id="UP000285666"/>
    </source>
</evidence>
<dbReference type="Gene3D" id="3.30.565.10">
    <property type="entry name" value="Histidine kinase-like ATPase, C-terminal domain"/>
    <property type="match status" value="1"/>
</dbReference>
<dbReference type="EMBL" id="QSOI01000008">
    <property type="protein sequence ID" value="RGI84121.1"/>
    <property type="molecule type" value="Genomic_DNA"/>
</dbReference>
<dbReference type="Proteomes" id="UP000260664">
    <property type="component" value="Unassembled WGS sequence"/>
</dbReference>
<protein>
    <submittedName>
        <fullName evidence="3">DUF4325 domain-containing protein</fullName>
    </submittedName>
</protein>
<dbReference type="EMBL" id="QSGQ01000008">
    <property type="protein sequence ID" value="RHB37425.1"/>
    <property type="molecule type" value="Genomic_DNA"/>
</dbReference>
<sequence>MSFQEEKRNSIKRYLLEKIRNEDIEYNIKTIENFGVSITTVRRYIKELLEQGILEENIEKRCGYQLAAQEYCFSYNTSDYLNEDKIYRSDIWPVIEKLSTNAKDIWMYAFTEMMNNAIEHAKAKNIRCRVIQDALYTEISIADDGIGIFKNIQNYLERECGYPADVEDAILELHKGKFTTQREGHSGEGIFFVSKVIRKFAIWSQAHVFVSGRYSEEELIQSHLIAYYTKLSSIGTMVVMKLENDTDQTLKKVFNTFAPIEKGFVKTIIPLKQVCPYGEPIARSQARRIVYRLEQFKQVEIDCRDIEFMGQGFADEVFRVFQNKYPKVKLEVTNANETVLGMIRHVNRSKSS</sequence>
<evidence type="ECO:0000313" key="10">
    <source>
        <dbReference type="Proteomes" id="UP000283630"/>
    </source>
</evidence>
<dbReference type="Proteomes" id="UP000283630">
    <property type="component" value="Unassembled WGS sequence"/>
</dbReference>
<dbReference type="Pfam" id="PF02518">
    <property type="entry name" value="HATPase_c"/>
    <property type="match status" value="1"/>
</dbReference>
<dbReference type="InterPro" id="IPR003594">
    <property type="entry name" value="HATPase_dom"/>
</dbReference>
<dbReference type="Pfam" id="PF14213">
    <property type="entry name" value="DUF4325"/>
    <property type="match status" value="1"/>
</dbReference>
<evidence type="ECO:0000313" key="4">
    <source>
        <dbReference type="EMBL" id="RGO53360.1"/>
    </source>
</evidence>
<dbReference type="Proteomes" id="UP000284883">
    <property type="component" value="Unassembled WGS sequence"/>
</dbReference>